<dbReference type="InterPro" id="IPR000914">
    <property type="entry name" value="SBP_5_dom"/>
</dbReference>
<dbReference type="PROSITE" id="PS51257">
    <property type="entry name" value="PROKAR_LIPOPROTEIN"/>
    <property type="match status" value="1"/>
</dbReference>
<evidence type="ECO:0000259" key="3">
    <source>
        <dbReference type="Pfam" id="PF00496"/>
    </source>
</evidence>
<dbReference type="GO" id="GO:1904680">
    <property type="term" value="F:peptide transmembrane transporter activity"/>
    <property type="evidence" value="ECO:0007669"/>
    <property type="project" value="TreeGrafter"/>
</dbReference>
<dbReference type="Proteomes" id="UP000290408">
    <property type="component" value="Chromosome"/>
</dbReference>
<feature type="chain" id="PRO_5039201570" evidence="2">
    <location>
        <begin position="24"/>
        <end position="582"/>
    </location>
</feature>
<dbReference type="STRING" id="1216970.GCA_001570985_01341"/>
<evidence type="ECO:0000256" key="1">
    <source>
        <dbReference type="SAM" id="MobiDB-lite"/>
    </source>
</evidence>
<protein>
    <submittedName>
        <fullName evidence="4">ABC transporter substrate-binding protein</fullName>
    </submittedName>
</protein>
<name>A0A4P6MV01_9MICO</name>
<dbReference type="GO" id="GO:0042597">
    <property type="term" value="C:periplasmic space"/>
    <property type="evidence" value="ECO:0007669"/>
    <property type="project" value="UniProtKB-ARBA"/>
</dbReference>
<dbReference type="PIRSF" id="PIRSF002741">
    <property type="entry name" value="MppA"/>
    <property type="match status" value="1"/>
</dbReference>
<feature type="domain" description="Solute-binding protein family 5" evidence="3">
    <location>
        <begin position="98"/>
        <end position="490"/>
    </location>
</feature>
<accession>A0A4P6MV01</accession>
<evidence type="ECO:0000313" key="5">
    <source>
        <dbReference type="Proteomes" id="UP000290408"/>
    </source>
</evidence>
<evidence type="ECO:0000256" key="2">
    <source>
        <dbReference type="SAM" id="SignalP"/>
    </source>
</evidence>
<dbReference type="PANTHER" id="PTHR30290">
    <property type="entry name" value="PERIPLASMIC BINDING COMPONENT OF ABC TRANSPORTER"/>
    <property type="match status" value="1"/>
</dbReference>
<dbReference type="Gene3D" id="3.40.190.10">
    <property type="entry name" value="Periplasmic binding protein-like II"/>
    <property type="match status" value="1"/>
</dbReference>
<dbReference type="KEGG" id="jli:EXU32_11510"/>
<dbReference type="GO" id="GO:0043190">
    <property type="term" value="C:ATP-binding cassette (ABC) transporter complex"/>
    <property type="evidence" value="ECO:0007669"/>
    <property type="project" value="InterPro"/>
</dbReference>
<keyword evidence="5" id="KW-1185">Reference proteome</keyword>
<feature type="region of interest" description="Disordered" evidence="1">
    <location>
        <begin position="27"/>
        <end position="46"/>
    </location>
</feature>
<dbReference type="Gene3D" id="3.10.105.10">
    <property type="entry name" value="Dipeptide-binding Protein, Domain 3"/>
    <property type="match status" value="1"/>
</dbReference>
<keyword evidence="2" id="KW-0732">Signal</keyword>
<dbReference type="Pfam" id="PF00496">
    <property type="entry name" value="SBP_bac_5"/>
    <property type="match status" value="1"/>
</dbReference>
<proteinExistence type="predicted"/>
<dbReference type="OrthoDB" id="5240629at2"/>
<dbReference type="AlphaFoldDB" id="A0A4P6MV01"/>
<reference evidence="4 5" key="1">
    <citation type="submission" date="2019-02" db="EMBL/GenBank/DDBJ databases">
        <title>Genomic data mining of an Antarctic deep-sea actinobacterium, Janibacterlimosus P3-3-X1.</title>
        <authorList>
            <person name="Liao L."/>
            <person name="Chen B."/>
        </authorList>
    </citation>
    <scope>NUCLEOTIDE SEQUENCE [LARGE SCALE GENOMIC DNA]</scope>
    <source>
        <strain evidence="4 5">P3-3-X1</strain>
    </source>
</reference>
<dbReference type="GO" id="GO:0015833">
    <property type="term" value="P:peptide transport"/>
    <property type="evidence" value="ECO:0007669"/>
    <property type="project" value="TreeGrafter"/>
</dbReference>
<evidence type="ECO:0000313" key="4">
    <source>
        <dbReference type="EMBL" id="QBF46819.1"/>
    </source>
</evidence>
<organism evidence="4 5">
    <name type="scientific">Janibacter limosus</name>
    <dbReference type="NCBI Taxonomy" id="53458"/>
    <lineage>
        <taxon>Bacteria</taxon>
        <taxon>Bacillati</taxon>
        <taxon>Actinomycetota</taxon>
        <taxon>Actinomycetes</taxon>
        <taxon>Micrococcales</taxon>
        <taxon>Intrasporangiaceae</taxon>
        <taxon>Janibacter</taxon>
    </lineage>
</organism>
<sequence length="582" mass="61410">MRRIARGLIAGSGALALVASASACTADDGGGSGSAATPSTGKVTGPEDRLTVLSTGPVQAWDPQRITQRQVAGFASRTWMRTLTAYPPATALSGQRTLAGDLATSTGTASKDASTWTFTLRKGAAWQDGSPITCKDVRYGVARSFDPGISSSGYALTFLDIPKKKDGSSTYPGPLAKGGTTKSARQLINKAVECRDERTVVFHLDQPVGYFDQVVSLPEFAPFKASQEGKDATYEAFSSGPYRLSDGWTPSTGGTWVRNPRWKPASDPLRTPGPTSILHKEGVTAKDAVETIVDGEDGGRTLALDPLPTVLGPVVDEAGDRAQSVQVDGQLVDYLAVSTRSKAMKSARVRRALAQATDREAYNQARGADSGTPTWSLLGAALPAAHQDVADHGPSGDPTYARAQLVKGKVKTPVKITVAYRGGGTMDDAMKALKTGWDEAGFDVTLKALGEDYFTEVGTRKVAQDHDVVWANWGPDFPSASTVLPPLFDDRINLSKTSVGRDYGLFADKKVTAAMDKAAGTRDRRSSAAQWTAIDTGLLEDGVYIPLRQSRLSYAAGSQVTSLIGNPVYGGSPEIGVVGVSE</sequence>
<dbReference type="InterPro" id="IPR030678">
    <property type="entry name" value="Peptide/Ni-bd"/>
</dbReference>
<gene>
    <name evidence="4" type="ORF">EXU32_11510</name>
</gene>
<dbReference type="InterPro" id="IPR039424">
    <property type="entry name" value="SBP_5"/>
</dbReference>
<dbReference type="RefSeq" id="WP_130630035.1">
    <property type="nucleotide sequence ID" value="NZ_CP036164.1"/>
</dbReference>
<feature type="signal peptide" evidence="2">
    <location>
        <begin position="1"/>
        <end position="23"/>
    </location>
</feature>
<dbReference type="PANTHER" id="PTHR30290:SF83">
    <property type="entry name" value="ABC TRANSPORTER SUBSTRATE-BINDING PROTEIN"/>
    <property type="match status" value="1"/>
</dbReference>
<dbReference type="SUPFAM" id="SSF53850">
    <property type="entry name" value="Periplasmic binding protein-like II"/>
    <property type="match status" value="1"/>
</dbReference>
<dbReference type="EMBL" id="CP036164">
    <property type="protein sequence ID" value="QBF46819.1"/>
    <property type="molecule type" value="Genomic_DNA"/>
</dbReference>